<dbReference type="Proteomes" id="UP001142690">
    <property type="component" value="Unassembled WGS sequence"/>
</dbReference>
<organism evidence="3 4">
    <name type="scientific">Pseudomonas fragariae</name>
    <name type="common">ex Marin et al. 2024</name>
    <dbReference type="NCBI Taxonomy" id="3080056"/>
    <lineage>
        <taxon>Bacteria</taxon>
        <taxon>Pseudomonadati</taxon>
        <taxon>Pseudomonadota</taxon>
        <taxon>Gammaproteobacteria</taxon>
        <taxon>Pseudomonadales</taxon>
        <taxon>Pseudomonadaceae</taxon>
        <taxon>Pseudomonas</taxon>
    </lineage>
</organism>
<dbReference type="EMBL" id="JAINZM010000012">
    <property type="protein sequence ID" value="MCW6056463.1"/>
    <property type="molecule type" value="Genomic_DNA"/>
</dbReference>
<protein>
    <submittedName>
        <fullName evidence="3">Alanyl-tRNA editing protein</fullName>
    </submittedName>
</protein>
<dbReference type="InterPro" id="IPR018163">
    <property type="entry name" value="Thr/Ala-tRNA-synth_IIc_edit"/>
</dbReference>
<reference evidence="3" key="1">
    <citation type="submission" date="2021-08" db="EMBL/GenBank/DDBJ databases">
        <title>Characterization of Pseudomonas fragariae.</title>
        <authorList>
            <person name="Carvalho R."/>
            <person name="Marin M."/>
        </authorList>
    </citation>
    <scope>NUCLEOTIDE SEQUENCE</scope>
    <source>
        <strain evidence="3">17</strain>
    </source>
</reference>
<proteinExistence type="predicted"/>
<keyword evidence="4" id="KW-1185">Reference proteome</keyword>
<name>A0ABT3LJ60_9PSED</name>
<dbReference type="SUPFAM" id="SSF50447">
    <property type="entry name" value="Translation proteins"/>
    <property type="match status" value="1"/>
</dbReference>
<gene>
    <name evidence="3" type="ORF">K7K06_12450</name>
</gene>
<dbReference type="InterPro" id="IPR051335">
    <property type="entry name" value="Alanyl-tRNA_Editing_Enzymes"/>
</dbReference>
<evidence type="ECO:0000313" key="3">
    <source>
        <dbReference type="EMBL" id="MCW6056463.1"/>
    </source>
</evidence>
<accession>A0ABT3LJ60</accession>
<keyword evidence="2" id="KW-0862">Zinc</keyword>
<evidence type="ECO:0000256" key="2">
    <source>
        <dbReference type="ARBA" id="ARBA00022833"/>
    </source>
</evidence>
<evidence type="ECO:0000313" key="4">
    <source>
        <dbReference type="Proteomes" id="UP001142690"/>
    </source>
</evidence>
<dbReference type="Gene3D" id="3.30.980.10">
    <property type="entry name" value="Threonyl-trna Synthetase, Chain A, domain 2"/>
    <property type="match status" value="1"/>
</dbReference>
<keyword evidence="1" id="KW-0479">Metal-binding</keyword>
<dbReference type="PANTHER" id="PTHR43462:SF1">
    <property type="entry name" value="ALANYL-TRNA EDITING PROTEIN AARSD1"/>
    <property type="match status" value="1"/>
</dbReference>
<dbReference type="Gene3D" id="2.40.30.130">
    <property type="match status" value="1"/>
</dbReference>
<evidence type="ECO:0000256" key="1">
    <source>
        <dbReference type="ARBA" id="ARBA00022723"/>
    </source>
</evidence>
<comment type="caution">
    <text evidence="3">The sequence shown here is derived from an EMBL/GenBank/DDBJ whole genome shotgun (WGS) entry which is preliminary data.</text>
</comment>
<dbReference type="InterPro" id="IPR009000">
    <property type="entry name" value="Transl_B-barrel_sf"/>
</dbReference>
<sequence>MIATTHDVLRNTEKLYYKDRYLGSTNTKVTRLYPDAIELDCTVAYPEGGGQEADFGTIELPIGTVRFVWVKKLYGTPIHLEGFKGGKLGGVILHMIHPEDLHLLDSISEGMAALIRIDILRRERLSLSHSASHFLYAAATSLSEELKQWTIGCHIKENSARFDFLVEESFSSDDISEIERLANELIAHDDVIKSYTVFDVEDARMWSYQGIEIPCGGTHLVNPSAIGRLNVRRKRLGKGKERLICDFPNAEIDLSPYHERALR</sequence>
<dbReference type="PANTHER" id="PTHR43462">
    <property type="entry name" value="ALANYL-TRNA EDITING PROTEIN"/>
    <property type="match status" value="1"/>
</dbReference>
<dbReference type="SUPFAM" id="SSF55186">
    <property type="entry name" value="ThrRS/AlaRS common domain"/>
    <property type="match status" value="1"/>
</dbReference>